<evidence type="ECO:0000313" key="2">
    <source>
        <dbReference type="Proteomes" id="UP000251717"/>
    </source>
</evidence>
<comment type="caution">
    <text evidence="1">The sequence shown here is derived from an EMBL/GenBank/DDBJ whole genome shotgun (WGS) entry which is preliminary data.</text>
</comment>
<keyword evidence="2" id="KW-1185">Reference proteome</keyword>
<dbReference type="EMBL" id="MZGS01000023">
    <property type="protein sequence ID" value="PWB86944.1"/>
    <property type="molecule type" value="Genomic_DNA"/>
</dbReference>
<organism evidence="1 2">
    <name type="scientific">Methanobrevibacter thaueri</name>
    <dbReference type="NCBI Taxonomy" id="190975"/>
    <lineage>
        <taxon>Archaea</taxon>
        <taxon>Methanobacteriati</taxon>
        <taxon>Methanobacteriota</taxon>
        <taxon>Methanomada group</taxon>
        <taxon>Methanobacteria</taxon>
        <taxon>Methanobacteriales</taxon>
        <taxon>Methanobacteriaceae</taxon>
        <taxon>Methanobrevibacter</taxon>
    </lineage>
</organism>
<reference evidence="1 2" key="1">
    <citation type="submission" date="2017-03" db="EMBL/GenBank/DDBJ databases">
        <title>Genome sequence of Methanobrevibacter thaueri.</title>
        <authorList>
            <person name="Poehlein A."/>
            <person name="Seedorf H."/>
            <person name="Daniel R."/>
        </authorList>
    </citation>
    <scope>NUCLEOTIDE SEQUENCE [LARGE SCALE GENOMIC DNA]</scope>
    <source>
        <strain evidence="1 2">DSM 11995</strain>
    </source>
</reference>
<dbReference type="PANTHER" id="PTHR38597">
    <property type="entry name" value="BLL3834 PROTEIN"/>
    <property type="match status" value="1"/>
</dbReference>
<dbReference type="Proteomes" id="UP000251717">
    <property type="component" value="Unassembled WGS sequence"/>
</dbReference>
<dbReference type="Pfam" id="PF05559">
    <property type="entry name" value="DUF763"/>
    <property type="match status" value="1"/>
</dbReference>
<name>A0A315XLJ9_9EURY</name>
<protein>
    <recommendedName>
        <fullName evidence="3">DUF763 domain-containing protein</fullName>
    </recommendedName>
</protein>
<accession>A0A315XLJ9</accession>
<dbReference type="PANTHER" id="PTHR38597:SF1">
    <property type="entry name" value="BLL3834 PROTEIN"/>
    <property type="match status" value="1"/>
</dbReference>
<dbReference type="OrthoDB" id="9948at2157"/>
<sequence>MQRRGAVNLPLHGGHPPRWLFSRMVELSGALSSVIIEEYSLEEFLNRISNPYWFQAFSCVLGFDWHSSGTTTTTLGALKESLSPEEHGIYLTGGKGAKSRKTPQGIEHAGEIFNLKTKTTEKLVETSKLSAKIDNSCIQDGYTLYQHNFFVTEKGDWAVIQQGLNTENKYARRYHWLGSEVEDLLNDPHSGISCDAMTPNTLNMPSEESKEAQRISVDLINDNPIHLRQYFKRKDNQLLLEDFSMPAHHPVLDMDISDKEFEVLTRAWEIQPENYEELILLQGIGPKKIRALALISDLVYGEPASWKDPVKYSFTHGGKDGFPYPVDRDVYDNSIQTIRDALDQARIKKDDKLKAIKRLDDFIS</sequence>
<evidence type="ECO:0000313" key="1">
    <source>
        <dbReference type="EMBL" id="PWB86944.1"/>
    </source>
</evidence>
<dbReference type="RefSeq" id="WP_116592294.1">
    <property type="nucleotide sequence ID" value="NZ_MZGS01000023.1"/>
</dbReference>
<gene>
    <name evidence="1" type="ORF">MBBTH_13640</name>
</gene>
<dbReference type="InterPro" id="IPR008482">
    <property type="entry name" value="DUF763"/>
</dbReference>
<evidence type="ECO:0008006" key="3">
    <source>
        <dbReference type="Google" id="ProtNLM"/>
    </source>
</evidence>
<proteinExistence type="predicted"/>
<dbReference type="AlphaFoldDB" id="A0A315XLJ9"/>